<dbReference type="PANTHER" id="PTHR32308:SF10">
    <property type="entry name" value="CITRATE LYASE SUBUNIT BETA"/>
    <property type="match status" value="1"/>
</dbReference>
<dbReference type="SUPFAM" id="SSF51621">
    <property type="entry name" value="Phosphoenolpyruvate/pyruvate domain"/>
    <property type="match status" value="1"/>
</dbReference>
<keyword evidence="5" id="KW-0456">Lyase</keyword>
<dbReference type="Pfam" id="PF15617">
    <property type="entry name" value="C-C_Bond_Lyase"/>
    <property type="match status" value="1"/>
</dbReference>
<evidence type="ECO:0000313" key="8">
    <source>
        <dbReference type="Proteomes" id="UP000471152"/>
    </source>
</evidence>
<evidence type="ECO:0000256" key="2">
    <source>
        <dbReference type="ARBA" id="ARBA00022723"/>
    </source>
</evidence>
<dbReference type="EMBL" id="JAAGWH010000003">
    <property type="protein sequence ID" value="NEK92749.1"/>
    <property type="molecule type" value="Genomic_DNA"/>
</dbReference>
<dbReference type="EMBL" id="JAAGWB010000003">
    <property type="protein sequence ID" value="NEN49516.1"/>
    <property type="molecule type" value="Genomic_DNA"/>
</dbReference>
<organism evidence="5 7">
    <name type="scientific">Modestobacter muralis</name>
    <dbReference type="NCBI Taxonomy" id="1608614"/>
    <lineage>
        <taxon>Bacteria</taxon>
        <taxon>Bacillati</taxon>
        <taxon>Actinomycetota</taxon>
        <taxon>Actinomycetes</taxon>
        <taxon>Geodermatophilales</taxon>
        <taxon>Geodermatophilaceae</taxon>
        <taxon>Modestobacter</taxon>
    </lineage>
</organism>
<keyword evidence="3 4" id="KW-0460">Magnesium</keyword>
<dbReference type="AlphaFoldDB" id="A0A6P0EQP5"/>
<dbReference type="InterPro" id="IPR039480">
    <property type="entry name" value="C-C_Bond_Lyase-like"/>
</dbReference>
<evidence type="ECO:0000256" key="4">
    <source>
        <dbReference type="PIRSR" id="PIRSR015582-2"/>
    </source>
</evidence>
<protein>
    <submittedName>
        <fullName evidence="5">HpcH/HpaI aldolase/citrate lyase family protein</fullName>
    </submittedName>
</protein>
<dbReference type="Proteomes" id="UP000468828">
    <property type="component" value="Unassembled WGS sequence"/>
</dbReference>
<dbReference type="GO" id="GO:0016829">
    <property type="term" value="F:lyase activity"/>
    <property type="evidence" value="ECO:0007669"/>
    <property type="project" value="UniProtKB-KW"/>
</dbReference>
<dbReference type="RefSeq" id="WP_163609140.1">
    <property type="nucleotide sequence ID" value="NZ_JAAGWB010000003.1"/>
</dbReference>
<evidence type="ECO:0000256" key="1">
    <source>
        <dbReference type="ARBA" id="ARBA00001946"/>
    </source>
</evidence>
<dbReference type="Gene3D" id="3.20.20.60">
    <property type="entry name" value="Phosphoenolpyruvate-binding domains"/>
    <property type="match status" value="2"/>
</dbReference>
<name>A0A6P0EQP5_9ACTN</name>
<evidence type="ECO:0000313" key="5">
    <source>
        <dbReference type="EMBL" id="NEK92749.1"/>
    </source>
</evidence>
<gene>
    <name evidence="6" type="ORF">G3R41_00970</name>
    <name evidence="5" type="ORF">GCU67_00970</name>
</gene>
<dbReference type="InterPro" id="IPR015813">
    <property type="entry name" value="Pyrv/PenolPyrv_kinase-like_dom"/>
</dbReference>
<evidence type="ECO:0000313" key="6">
    <source>
        <dbReference type="EMBL" id="NEN49516.1"/>
    </source>
</evidence>
<accession>A0A6P0EQP5</accession>
<reference evidence="5 7" key="1">
    <citation type="submission" date="2020-01" db="EMBL/GenBank/DDBJ databases">
        <title>the WGS Modestobacter muralis CPCC 204518.</title>
        <authorList>
            <person name="Jiang Z."/>
        </authorList>
    </citation>
    <scope>NUCLEOTIDE SEQUENCE [LARGE SCALE GENOMIC DNA]</scope>
    <source>
        <strain evidence="5 7">DSM 100205</strain>
    </source>
</reference>
<dbReference type="GO" id="GO:0000287">
    <property type="term" value="F:magnesium ion binding"/>
    <property type="evidence" value="ECO:0007669"/>
    <property type="project" value="TreeGrafter"/>
</dbReference>
<dbReference type="PIRSF" id="PIRSF015582">
    <property type="entry name" value="Cit_lyase_B"/>
    <property type="match status" value="1"/>
</dbReference>
<keyword evidence="2 4" id="KW-0479">Metal-binding</keyword>
<comment type="caution">
    <text evidence="5">The sequence shown here is derived from an EMBL/GenBank/DDBJ whole genome shotgun (WGS) entry which is preliminary data.</text>
</comment>
<keyword evidence="7" id="KW-1185">Reference proteome</keyword>
<reference evidence="6 8" key="2">
    <citation type="submission" date="2020-02" db="EMBL/GenBank/DDBJ databases">
        <title>The WGS of Modestobacter muralis DSM 100205.</title>
        <authorList>
            <person name="Jiang Z."/>
        </authorList>
    </citation>
    <scope>NUCLEOTIDE SEQUENCE [LARGE SCALE GENOMIC DNA]</scope>
    <source>
        <strain evidence="6 8">DSM 100205</strain>
    </source>
</reference>
<sequence length="384" mass="40777">MRHFDNLTGADEGRLFALPPQPFTAADDPAVLGLALGATLYSPATRPALATDVARNRAAGVLSAVLCLEDAIADADVPAAEQNVVAQLHELAATAPDGPLLFIRVRSPEQVPAIVAGLGSDLNVLTGFVLPKFTATTGPAFLAEVVAASERTGRLLRVMPVVESPEVAHLETRAAALLGIRDLLAAHREHVLAVRIGATDLSATYGLRRSRELTVYDVRVLADTIADIVNVLGRADGTGHVITGAVWEYFSSPERLFKPQLRQTPFDEHQERALRTELIRRDLDGLIREVVLDRANGLSGKTVIHPSHVAAVHALSVVTHEEHSDAVAVLGTGAAGGVAASAFRNKMNESKPHTAWALQTLRRAQVFGVAHPTTSFVDLLGAAL</sequence>
<feature type="binding site" evidence="4">
    <location>
        <position position="200"/>
    </location>
    <ligand>
        <name>Mg(2+)</name>
        <dbReference type="ChEBI" id="CHEBI:18420"/>
    </ligand>
</feature>
<proteinExistence type="predicted"/>
<dbReference type="InterPro" id="IPR040442">
    <property type="entry name" value="Pyrv_kinase-like_dom_sf"/>
</dbReference>
<evidence type="ECO:0000256" key="3">
    <source>
        <dbReference type="ARBA" id="ARBA00022842"/>
    </source>
</evidence>
<dbReference type="Proteomes" id="UP000471152">
    <property type="component" value="Unassembled WGS sequence"/>
</dbReference>
<dbReference type="InterPro" id="IPR011206">
    <property type="entry name" value="Citrate_lyase_beta/mcl1/mcl2"/>
</dbReference>
<comment type="cofactor">
    <cofactor evidence="1">
        <name>Mg(2+)</name>
        <dbReference type="ChEBI" id="CHEBI:18420"/>
    </cofactor>
</comment>
<dbReference type="PANTHER" id="PTHR32308">
    <property type="entry name" value="LYASE BETA SUBUNIT, PUTATIVE (AFU_ORTHOLOGUE AFUA_4G13030)-RELATED"/>
    <property type="match status" value="1"/>
</dbReference>
<dbReference type="GO" id="GO:0006107">
    <property type="term" value="P:oxaloacetate metabolic process"/>
    <property type="evidence" value="ECO:0007669"/>
    <property type="project" value="TreeGrafter"/>
</dbReference>
<evidence type="ECO:0000313" key="7">
    <source>
        <dbReference type="Proteomes" id="UP000468828"/>
    </source>
</evidence>